<keyword evidence="1" id="KW-0812">Transmembrane</keyword>
<keyword evidence="1" id="KW-0472">Membrane</keyword>
<dbReference type="RefSeq" id="WP_156714005.1">
    <property type="nucleotide sequence ID" value="NZ_WPHG01000004.1"/>
</dbReference>
<dbReference type="Proteomes" id="UP000463224">
    <property type="component" value="Unassembled WGS sequence"/>
</dbReference>
<organism evidence="2 3">
    <name type="scientific">Nitratireductor arenosus</name>
    <dbReference type="NCBI Taxonomy" id="2682096"/>
    <lineage>
        <taxon>Bacteria</taxon>
        <taxon>Pseudomonadati</taxon>
        <taxon>Pseudomonadota</taxon>
        <taxon>Alphaproteobacteria</taxon>
        <taxon>Hyphomicrobiales</taxon>
        <taxon>Phyllobacteriaceae</taxon>
        <taxon>Nitratireductor</taxon>
    </lineage>
</organism>
<keyword evidence="3" id="KW-1185">Reference proteome</keyword>
<proteinExistence type="predicted"/>
<feature type="transmembrane region" description="Helical" evidence="1">
    <location>
        <begin position="319"/>
        <end position="346"/>
    </location>
</feature>
<feature type="transmembrane region" description="Helical" evidence="1">
    <location>
        <begin position="273"/>
        <end position="299"/>
    </location>
</feature>
<evidence type="ECO:0000256" key="1">
    <source>
        <dbReference type="SAM" id="Phobius"/>
    </source>
</evidence>
<dbReference type="EMBL" id="WPHG01000004">
    <property type="protein sequence ID" value="MVA99043.1"/>
    <property type="molecule type" value="Genomic_DNA"/>
</dbReference>
<feature type="transmembrane region" description="Helical" evidence="1">
    <location>
        <begin position="5"/>
        <end position="22"/>
    </location>
</feature>
<comment type="caution">
    <text evidence="2">The sequence shown here is derived from an EMBL/GenBank/DDBJ whole genome shotgun (WGS) entry which is preliminary data.</text>
</comment>
<dbReference type="AlphaFoldDB" id="A0A844QM14"/>
<feature type="transmembrane region" description="Helical" evidence="1">
    <location>
        <begin position="54"/>
        <end position="75"/>
    </location>
</feature>
<feature type="transmembrane region" description="Helical" evidence="1">
    <location>
        <begin position="211"/>
        <end position="232"/>
    </location>
</feature>
<feature type="transmembrane region" description="Helical" evidence="1">
    <location>
        <begin position="358"/>
        <end position="383"/>
    </location>
</feature>
<evidence type="ECO:0000313" key="2">
    <source>
        <dbReference type="EMBL" id="MVA99043.1"/>
    </source>
</evidence>
<name>A0A844QM14_9HYPH</name>
<evidence type="ECO:0000313" key="3">
    <source>
        <dbReference type="Proteomes" id="UP000463224"/>
    </source>
</evidence>
<sequence length="429" mass="44080">MLSPGLIFVIAAVTLCVLTWPLRWPLPAGLIVVSVLAALLAGFGIPFRHLVEGGFGYINLVLALFAGAFFGQAMHTSGIADAFGRRAHAVLGGNPWLVLGFAGLLLFAVGMFVGIAGVAVLAAGVLVVPMLRATGLESHRIGAFIAVLATCGMIAPPLNVPAMTIADGVNMPYIGFSLPLLCLAVPPALFMVASCAWRLRGTAMPAEADTGSGRLALIGFMAIAAILVFWTLLRLFPGAIPDPAVPIVLVVGALVMLPALGRRGLGTAMTAAFSGTPLVLAAVLVTVGVAVQIMTLTGVRGFLVINSMSFPPPWTFVEMVVIPIFGGVLTSIGAANILGVPFAFALIHQDMILNVSGLSAIAALSEFMPPTAIAAALATYVVGDTRLGAVLRASAGAALVIAVLAILMLIFADSLTGLLISEHVTIREH</sequence>
<reference evidence="2 3" key="1">
    <citation type="submission" date="2019-12" db="EMBL/GenBank/DDBJ databases">
        <title>Nitratireductor arenosus sp. nov., Isolated from sea sand, Jeju island, South Korea.</title>
        <authorList>
            <person name="Kim W."/>
        </authorList>
    </citation>
    <scope>NUCLEOTIDE SEQUENCE [LARGE SCALE GENOMIC DNA]</scope>
    <source>
        <strain evidence="2 3">CAU 1489</strain>
    </source>
</reference>
<protein>
    <recommendedName>
        <fullName evidence="4">Citrate transporter</fullName>
    </recommendedName>
</protein>
<feature type="transmembrane region" description="Helical" evidence="1">
    <location>
        <begin position="140"/>
        <end position="158"/>
    </location>
</feature>
<gene>
    <name evidence="2" type="ORF">GN330_17480</name>
</gene>
<evidence type="ECO:0008006" key="4">
    <source>
        <dbReference type="Google" id="ProtNLM"/>
    </source>
</evidence>
<feature type="transmembrane region" description="Helical" evidence="1">
    <location>
        <begin position="244"/>
        <end position="261"/>
    </location>
</feature>
<keyword evidence="1" id="KW-1133">Transmembrane helix</keyword>
<accession>A0A844QM14</accession>
<feature type="transmembrane region" description="Helical" evidence="1">
    <location>
        <begin position="28"/>
        <end position="47"/>
    </location>
</feature>
<feature type="transmembrane region" description="Helical" evidence="1">
    <location>
        <begin position="178"/>
        <end position="199"/>
    </location>
</feature>
<feature type="transmembrane region" description="Helical" evidence="1">
    <location>
        <begin position="395"/>
        <end position="420"/>
    </location>
</feature>
<feature type="transmembrane region" description="Helical" evidence="1">
    <location>
        <begin position="95"/>
        <end position="128"/>
    </location>
</feature>